<accession>A0A0B5DGR4</accession>
<keyword evidence="2" id="KW-1185">Reference proteome</keyword>
<name>A0A0B5DGR4_9ACTN</name>
<dbReference type="SUPFAM" id="SSF103247">
    <property type="entry name" value="TT1751-like"/>
    <property type="match status" value="1"/>
</dbReference>
<dbReference type="Proteomes" id="UP000031526">
    <property type="component" value="Chromosome"/>
</dbReference>
<dbReference type="AlphaFoldDB" id="A0A0B5DGR4"/>
<gene>
    <name evidence="1" type="ORF">SNOD_03285</name>
</gene>
<dbReference type="EMBL" id="CP009313">
    <property type="protein sequence ID" value="AJE39162.1"/>
    <property type="molecule type" value="Genomic_DNA"/>
</dbReference>
<dbReference type="InterPro" id="IPR035923">
    <property type="entry name" value="TT1751-like_sf"/>
</dbReference>
<evidence type="ECO:0000313" key="1">
    <source>
        <dbReference type="EMBL" id="AJE39162.1"/>
    </source>
</evidence>
<reference evidence="1 2" key="2">
    <citation type="journal article" date="2016" name="Appl. Microbiol. Biotechnol.">
        <title>Exploiting the genome sequence of Streptomyces nodosus for enhanced antibiotic production.</title>
        <authorList>
            <person name="Sweeney P."/>
            <person name="Murphy C.D."/>
            <person name="Caffrey P."/>
        </authorList>
    </citation>
    <scope>NUCLEOTIDE SEQUENCE [LARGE SCALE GENOMIC DNA]</scope>
    <source>
        <strain evidence="1 2">ATCC 14899</strain>
    </source>
</reference>
<dbReference type="Gene3D" id="3.30.310.70">
    <property type="entry name" value="TT1751-like domain"/>
    <property type="match status" value="1"/>
</dbReference>
<dbReference type="STRING" id="40318.SNOD_03285"/>
<proteinExistence type="predicted"/>
<dbReference type="HOGENOM" id="CLU_105954_2_0_11"/>
<protein>
    <submittedName>
        <fullName evidence="1">Uncharacterized protein</fullName>
    </submittedName>
</protein>
<sequence length="175" mass="19451">MTSASGQYTAYPVRRLDVVLPQPYDEAVRRYEELVPAVDLARFGSLGTWEAVREQAEINAPHAFMIYWKADVTGLMATSPSGWKCAEYLMGNHVTAQGMFRHDPAVMLHAPLRTVLYADAEGRTHLNVDQPSSHFASYGKPEVTEVGRRLDRQLADLLELLGAEVPEVLRSAVPV</sequence>
<organism evidence="1 2">
    <name type="scientific">Streptomyces nodosus</name>
    <dbReference type="NCBI Taxonomy" id="40318"/>
    <lineage>
        <taxon>Bacteria</taxon>
        <taxon>Bacillati</taxon>
        <taxon>Actinomycetota</taxon>
        <taxon>Actinomycetes</taxon>
        <taxon>Kitasatosporales</taxon>
        <taxon>Streptomycetaceae</taxon>
        <taxon>Streptomyces</taxon>
    </lineage>
</organism>
<reference evidence="2" key="1">
    <citation type="submission" date="2014-09" db="EMBL/GenBank/DDBJ databases">
        <title>Sequence of the Streptomyces nodosus genome.</title>
        <authorList>
            <person name="Sweeney P."/>
            <person name="Stephens N."/>
            <person name="Murphy C."/>
            <person name="Caffrey P."/>
        </authorList>
    </citation>
    <scope>NUCLEOTIDE SEQUENCE [LARGE SCALE GENOMIC DNA]</scope>
    <source>
        <strain evidence="2">ATCC 14899</strain>
    </source>
</reference>
<dbReference type="RefSeq" id="WP_043437496.1">
    <property type="nucleotide sequence ID" value="NZ_CP009313.1"/>
</dbReference>
<evidence type="ECO:0000313" key="2">
    <source>
        <dbReference type="Proteomes" id="UP000031526"/>
    </source>
</evidence>